<proteinExistence type="predicted"/>
<sequence length="265" mass="32112">MATIIFQAEDIHYEENYYPLFIETYNPDRTNKEREAGWEFELDDSIVRQIVDLCQDYHTDRFMREAFCIVRHMQEDIAKNKIRISKSAWESGLGESINNLERWLESAQFEKIFSDSNLDYFKVKQKDSQVLIKYEGVLLDFIRQAVLEKAEREKEYLNKLRLDTHRVVWQAKDHLKPQETKRGEKHFAYYIAWFFRDQLDNQRLNKKYVNKERIDEFGAELMKIAGFEFICDTSDMSSVLHERKMTFRSWRTEYKKFLEKHNLIP</sequence>
<reference evidence="1" key="1">
    <citation type="submission" date="2020-09" db="EMBL/GenBank/DDBJ databases">
        <authorList>
            <person name="Kim M.K."/>
        </authorList>
    </citation>
    <scope>NUCLEOTIDE SEQUENCE</scope>
    <source>
        <strain evidence="1">BT702</strain>
    </source>
</reference>
<comment type="caution">
    <text evidence="1">The sequence shown here is derived from an EMBL/GenBank/DDBJ whole genome shotgun (WGS) entry which is preliminary data.</text>
</comment>
<evidence type="ECO:0000313" key="1">
    <source>
        <dbReference type="EMBL" id="MBD2702643.1"/>
    </source>
</evidence>
<dbReference type="EMBL" id="JACWZY010000016">
    <property type="protein sequence ID" value="MBD2702643.1"/>
    <property type="molecule type" value="Genomic_DNA"/>
</dbReference>
<name>A0A927ARP2_9BACT</name>
<dbReference type="RefSeq" id="WP_190888495.1">
    <property type="nucleotide sequence ID" value="NZ_JACWZY010000016.1"/>
</dbReference>
<evidence type="ECO:0000313" key="2">
    <source>
        <dbReference type="Proteomes" id="UP000598820"/>
    </source>
</evidence>
<dbReference type="AlphaFoldDB" id="A0A927ARP2"/>
<keyword evidence="2" id="KW-1185">Reference proteome</keyword>
<organism evidence="1 2">
    <name type="scientific">Spirosoma profusum</name>
    <dbReference type="NCBI Taxonomy" id="2771354"/>
    <lineage>
        <taxon>Bacteria</taxon>
        <taxon>Pseudomonadati</taxon>
        <taxon>Bacteroidota</taxon>
        <taxon>Cytophagia</taxon>
        <taxon>Cytophagales</taxon>
        <taxon>Cytophagaceae</taxon>
        <taxon>Spirosoma</taxon>
    </lineage>
</organism>
<dbReference type="Proteomes" id="UP000598820">
    <property type="component" value="Unassembled WGS sequence"/>
</dbReference>
<protein>
    <submittedName>
        <fullName evidence="1">Uncharacterized protein</fullName>
    </submittedName>
</protein>
<accession>A0A927ARP2</accession>
<gene>
    <name evidence="1" type="ORF">IC229_18495</name>
</gene>